<dbReference type="InterPro" id="IPR050209">
    <property type="entry name" value="Rab_GTPases_membrane_traffic"/>
</dbReference>
<dbReference type="PROSITE" id="PS51419">
    <property type="entry name" value="RAB"/>
    <property type="match status" value="1"/>
</dbReference>
<proteinExistence type="inferred from homology"/>
<keyword evidence="3" id="KW-0342">GTP-binding</keyword>
<sequence>MERYDYLLKFLIIGNAAAGKTCLMRWFIDGKLKQDPPHTIGVEFGTKILRVDSKSVKLQIWDTAGQERFQCITRSYYRGAACALVVYDITDRESFNAVNTWISSVRDLALPNLTIILIGNKVDLEASGREVSEMEGKQCAIDNGAQTFLETSAKNGVNVLEAFTAAVRSVLEQIQNDPNPNKMSYPVGIGPAQITLPESTDSLGNPKSSKLCCRT</sequence>
<evidence type="ECO:0000256" key="4">
    <source>
        <dbReference type="SAM" id="MobiDB-lite"/>
    </source>
</evidence>
<dbReference type="PROSITE" id="PS51420">
    <property type="entry name" value="RHO"/>
    <property type="match status" value="1"/>
</dbReference>
<evidence type="ECO:0008006" key="8">
    <source>
        <dbReference type="Google" id="ProtNLM"/>
    </source>
</evidence>
<protein>
    <recommendedName>
        <fullName evidence="8">Ras-related protein Rab-4B</fullName>
    </recommendedName>
</protein>
<name>A0AA85KDX1_TRIRE</name>
<dbReference type="NCBIfam" id="TIGR00231">
    <property type="entry name" value="small_GTP"/>
    <property type="match status" value="1"/>
</dbReference>
<evidence type="ECO:0000313" key="6">
    <source>
        <dbReference type="WBParaSite" id="TREG1_80180.1"/>
    </source>
</evidence>
<feature type="region of interest" description="Disordered" evidence="4">
    <location>
        <begin position="196"/>
        <end position="215"/>
    </location>
</feature>
<dbReference type="InterPro" id="IPR027417">
    <property type="entry name" value="P-loop_NTPase"/>
</dbReference>
<evidence type="ECO:0000256" key="2">
    <source>
        <dbReference type="ARBA" id="ARBA00022741"/>
    </source>
</evidence>
<keyword evidence="5" id="KW-1185">Reference proteome</keyword>
<dbReference type="InterPro" id="IPR005225">
    <property type="entry name" value="Small_GTP-bd"/>
</dbReference>
<dbReference type="SUPFAM" id="SSF52540">
    <property type="entry name" value="P-loop containing nucleoside triphosphate hydrolases"/>
    <property type="match status" value="1"/>
</dbReference>
<dbReference type="InterPro" id="IPR001806">
    <property type="entry name" value="Small_GTPase"/>
</dbReference>
<dbReference type="WBParaSite" id="TREG1_80180.1">
    <property type="protein sequence ID" value="TREG1_80180.1"/>
    <property type="gene ID" value="TREG1_80180"/>
</dbReference>
<dbReference type="FunFam" id="3.40.50.300:FF:001072">
    <property type="entry name" value="Rab family GTPase"/>
    <property type="match status" value="1"/>
</dbReference>
<dbReference type="Proteomes" id="UP000050795">
    <property type="component" value="Unassembled WGS sequence"/>
</dbReference>
<dbReference type="AlphaFoldDB" id="A0AA85KDX1"/>
<organism evidence="5 6">
    <name type="scientific">Trichobilharzia regenti</name>
    <name type="common">Nasal bird schistosome</name>
    <dbReference type="NCBI Taxonomy" id="157069"/>
    <lineage>
        <taxon>Eukaryota</taxon>
        <taxon>Metazoa</taxon>
        <taxon>Spiralia</taxon>
        <taxon>Lophotrochozoa</taxon>
        <taxon>Platyhelminthes</taxon>
        <taxon>Trematoda</taxon>
        <taxon>Digenea</taxon>
        <taxon>Strigeidida</taxon>
        <taxon>Schistosomatoidea</taxon>
        <taxon>Schistosomatidae</taxon>
        <taxon>Trichobilharzia</taxon>
    </lineage>
</organism>
<dbReference type="GO" id="GO:0003924">
    <property type="term" value="F:GTPase activity"/>
    <property type="evidence" value="ECO:0007669"/>
    <property type="project" value="InterPro"/>
</dbReference>
<dbReference type="SMART" id="SM00175">
    <property type="entry name" value="RAB"/>
    <property type="match status" value="1"/>
</dbReference>
<comment type="similarity">
    <text evidence="1">Belongs to the small GTPase superfamily. Rab family.</text>
</comment>
<dbReference type="SMART" id="SM00174">
    <property type="entry name" value="RHO"/>
    <property type="match status" value="1"/>
</dbReference>
<dbReference type="Pfam" id="PF00071">
    <property type="entry name" value="Ras"/>
    <property type="match status" value="1"/>
</dbReference>
<dbReference type="Gene3D" id="3.40.50.300">
    <property type="entry name" value="P-loop containing nucleotide triphosphate hydrolases"/>
    <property type="match status" value="1"/>
</dbReference>
<reference evidence="5" key="1">
    <citation type="submission" date="2022-06" db="EMBL/GenBank/DDBJ databases">
        <authorList>
            <person name="Berger JAMES D."/>
            <person name="Berger JAMES D."/>
        </authorList>
    </citation>
    <scope>NUCLEOTIDE SEQUENCE [LARGE SCALE GENOMIC DNA]</scope>
</reference>
<evidence type="ECO:0000313" key="7">
    <source>
        <dbReference type="WBParaSite" id="TREG1_80180.2"/>
    </source>
</evidence>
<dbReference type="GO" id="GO:0005525">
    <property type="term" value="F:GTP binding"/>
    <property type="evidence" value="ECO:0007669"/>
    <property type="project" value="UniProtKB-KW"/>
</dbReference>
<evidence type="ECO:0000313" key="5">
    <source>
        <dbReference type="Proteomes" id="UP000050795"/>
    </source>
</evidence>
<reference evidence="6 7" key="2">
    <citation type="submission" date="2023-11" db="UniProtKB">
        <authorList>
            <consortium name="WormBaseParasite"/>
        </authorList>
    </citation>
    <scope>IDENTIFICATION</scope>
</reference>
<feature type="compositionally biased region" description="Polar residues" evidence="4">
    <location>
        <begin position="196"/>
        <end position="208"/>
    </location>
</feature>
<dbReference type="SMART" id="SM00173">
    <property type="entry name" value="RAS"/>
    <property type="match status" value="1"/>
</dbReference>
<dbReference type="PROSITE" id="PS51421">
    <property type="entry name" value="RAS"/>
    <property type="match status" value="1"/>
</dbReference>
<dbReference type="PANTHER" id="PTHR47979">
    <property type="entry name" value="DRAB11-RELATED"/>
    <property type="match status" value="1"/>
</dbReference>
<dbReference type="WBParaSite" id="TREG1_80180.2">
    <property type="protein sequence ID" value="TREG1_80180.2"/>
    <property type="gene ID" value="TREG1_80180"/>
</dbReference>
<dbReference type="SMART" id="SM00176">
    <property type="entry name" value="RAN"/>
    <property type="match status" value="1"/>
</dbReference>
<evidence type="ECO:0000256" key="3">
    <source>
        <dbReference type="ARBA" id="ARBA00023134"/>
    </source>
</evidence>
<accession>A0AA85KDX1</accession>
<keyword evidence="2" id="KW-0547">Nucleotide-binding</keyword>
<dbReference type="PRINTS" id="PR00449">
    <property type="entry name" value="RASTRNSFRMNG"/>
</dbReference>
<evidence type="ECO:0000256" key="1">
    <source>
        <dbReference type="ARBA" id="ARBA00006270"/>
    </source>
</evidence>